<feature type="non-terminal residue" evidence="1">
    <location>
        <position position="1"/>
    </location>
</feature>
<dbReference type="EMBL" id="JABBWD010000176">
    <property type="protein sequence ID" value="KAG1763137.1"/>
    <property type="molecule type" value="Genomic_DNA"/>
</dbReference>
<evidence type="ECO:0000313" key="1">
    <source>
        <dbReference type="EMBL" id="KAG1763137.1"/>
    </source>
</evidence>
<dbReference type="Proteomes" id="UP000714275">
    <property type="component" value="Unassembled WGS sequence"/>
</dbReference>
<organism evidence="1 2">
    <name type="scientific">Suillus placidus</name>
    <dbReference type="NCBI Taxonomy" id="48579"/>
    <lineage>
        <taxon>Eukaryota</taxon>
        <taxon>Fungi</taxon>
        <taxon>Dikarya</taxon>
        <taxon>Basidiomycota</taxon>
        <taxon>Agaricomycotina</taxon>
        <taxon>Agaricomycetes</taxon>
        <taxon>Agaricomycetidae</taxon>
        <taxon>Boletales</taxon>
        <taxon>Suillineae</taxon>
        <taxon>Suillaceae</taxon>
        <taxon>Suillus</taxon>
    </lineage>
</organism>
<accession>A0A9P7CUT2</accession>
<name>A0A9P7CUT2_9AGAM</name>
<reference evidence="1" key="1">
    <citation type="journal article" date="2020" name="New Phytol.">
        <title>Comparative genomics reveals dynamic genome evolution in host specialist ectomycorrhizal fungi.</title>
        <authorList>
            <person name="Lofgren L.A."/>
            <person name="Nguyen N.H."/>
            <person name="Vilgalys R."/>
            <person name="Ruytinx J."/>
            <person name="Liao H.L."/>
            <person name="Branco S."/>
            <person name="Kuo A."/>
            <person name="LaButti K."/>
            <person name="Lipzen A."/>
            <person name="Andreopoulos W."/>
            <person name="Pangilinan J."/>
            <person name="Riley R."/>
            <person name="Hundley H."/>
            <person name="Na H."/>
            <person name="Barry K."/>
            <person name="Grigoriev I.V."/>
            <person name="Stajich J.E."/>
            <person name="Kennedy P.G."/>
        </authorList>
    </citation>
    <scope>NUCLEOTIDE SEQUENCE</scope>
    <source>
        <strain evidence="1">DOB743</strain>
    </source>
</reference>
<comment type="caution">
    <text evidence="1">The sequence shown here is derived from an EMBL/GenBank/DDBJ whole genome shotgun (WGS) entry which is preliminary data.</text>
</comment>
<dbReference type="AlphaFoldDB" id="A0A9P7CUT2"/>
<dbReference type="OrthoDB" id="2618192at2759"/>
<gene>
    <name evidence="1" type="ORF">EV702DRAFT_983029</name>
</gene>
<sequence length="102" mass="11836">LSPALRIEWCKARARANCWTEKVQLLLEEMRHIREFLSWHATWWDEQAGRRTGLPATWFETAAVEAGEHVAASYSMSCRSTMSIFIALEKFSVWFAFGPQKN</sequence>
<evidence type="ECO:0000313" key="2">
    <source>
        <dbReference type="Proteomes" id="UP000714275"/>
    </source>
</evidence>
<protein>
    <submittedName>
        <fullName evidence="1">Uncharacterized protein</fullName>
    </submittedName>
</protein>
<keyword evidence="2" id="KW-1185">Reference proteome</keyword>
<proteinExistence type="predicted"/>